<evidence type="ECO:0000313" key="2">
    <source>
        <dbReference type="EMBL" id="MEN5377012.1"/>
    </source>
</evidence>
<dbReference type="InterPro" id="IPR023296">
    <property type="entry name" value="Glyco_hydro_beta-prop_sf"/>
</dbReference>
<evidence type="ECO:0000313" key="3">
    <source>
        <dbReference type="Proteomes" id="UP001409291"/>
    </source>
</evidence>
<dbReference type="EMBL" id="JBDJNQ010000002">
    <property type="protein sequence ID" value="MEN5377012.1"/>
    <property type="molecule type" value="Genomic_DNA"/>
</dbReference>
<name>A0ABV0BQZ8_9SPHI</name>
<proteinExistence type="predicted"/>
<accession>A0ABV0BQZ8</accession>
<evidence type="ECO:0000256" key="1">
    <source>
        <dbReference type="SAM" id="SignalP"/>
    </source>
</evidence>
<reference evidence="2 3" key="1">
    <citation type="submission" date="2024-04" db="EMBL/GenBank/DDBJ databases">
        <title>WGS of bacteria from Torrens River.</title>
        <authorList>
            <person name="Wyrsch E.R."/>
            <person name="Drigo B."/>
        </authorList>
    </citation>
    <scope>NUCLEOTIDE SEQUENCE [LARGE SCALE GENOMIC DNA]</scope>
    <source>
        <strain evidence="2 3">TWI391</strain>
    </source>
</reference>
<keyword evidence="1" id="KW-0732">Signal</keyword>
<comment type="caution">
    <text evidence="2">The sequence shown here is derived from an EMBL/GenBank/DDBJ whole genome shotgun (WGS) entry which is preliminary data.</text>
</comment>
<feature type="chain" id="PRO_5047417928" evidence="1">
    <location>
        <begin position="22"/>
        <end position="410"/>
    </location>
</feature>
<protein>
    <submittedName>
        <fullName evidence="2">Uncharacterized protein</fullName>
    </submittedName>
</protein>
<sequence>MFKSILTALCLLNLLLSCSRSDESIYAEDVDSIDLKAKPLDSVTFDDEKGLINIHTTANANFLGFNDTRFLLNIANDNHSYCHPDVLYFPTGLNGFKYWMVFTPYFGAVGTNQNSKRFENPSIVVSNDGINWTNPPNLINPITAAPNPNESIKENNQDPKQGFWSDVDWLYVNNKFYLYYRASFISASALRKKVEKNNENFKKLEANAQRTIVRQTSGDGVNWSPMSIAFTSNPPFSPRNNHVLSPSFIYDGSKFMSYEIELNMGKRSFRGNNPSYVIRRTSSDGLNFDQFKQSKIVNFLNKPWLKLNAAYSPWHIQATYVDGYYFLCIAIGDVKKYTSEALYVAYSKDGINYQVFPKAILEQNAYRSAIFPMKTDEKIIQMGAMIATKSGEFRYREFTLSKEKIDNCWK</sequence>
<dbReference type="PROSITE" id="PS51257">
    <property type="entry name" value="PROKAR_LIPOPROTEIN"/>
    <property type="match status" value="1"/>
</dbReference>
<feature type="signal peptide" evidence="1">
    <location>
        <begin position="1"/>
        <end position="21"/>
    </location>
</feature>
<gene>
    <name evidence="2" type="ORF">ABE541_07045</name>
</gene>
<organism evidence="2 3">
    <name type="scientific">Sphingobacterium kitahiroshimense</name>
    <dbReference type="NCBI Taxonomy" id="470446"/>
    <lineage>
        <taxon>Bacteria</taxon>
        <taxon>Pseudomonadati</taxon>
        <taxon>Bacteroidota</taxon>
        <taxon>Sphingobacteriia</taxon>
        <taxon>Sphingobacteriales</taxon>
        <taxon>Sphingobacteriaceae</taxon>
        <taxon>Sphingobacterium</taxon>
    </lineage>
</organism>
<keyword evidence="3" id="KW-1185">Reference proteome</keyword>
<dbReference type="SUPFAM" id="SSF75005">
    <property type="entry name" value="Arabinanase/levansucrase/invertase"/>
    <property type="match status" value="1"/>
</dbReference>
<dbReference type="Proteomes" id="UP001409291">
    <property type="component" value="Unassembled WGS sequence"/>
</dbReference>
<dbReference type="Gene3D" id="2.115.10.20">
    <property type="entry name" value="Glycosyl hydrolase domain, family 43"/>
    <property type="match status" value="1"/>
</dbReference>
<dbReference type="RefSeq" id="WP_132841199.1">
    <property type="nucleotide sequence ID" value="NZ_JBDJLH010000003.1"/>
</dbReference>